<evidence type="ECO:0008006" key="4">
    <source>
        <dbReference type="Google" id="ProtNLM"/>
    </source>
</evidence>
<accession>A0A166I136</accession>
<name>A0A166I136_9AGAM</name>
<evidence type="ECO:0000313" key="2">
    <source>
        <dbReference type="EMBL" id="KZP19440.1"/>
    </source>
</evidence>
<protein>
    <recommendedName>
        <fullName evidence="4">Myb/SANT-like domain-containing protein</fullName>
    </recommendedName>
</protein>
<sequence>MWNAAAAHLNKTYPKAPAKKAVQVQRKYNGGGEAALKTIMGAINNYKNTSGFHWDNNQGANIVGDAAKDVWDAYFEKKPAMQNFSNAGWVYYEKMLEINSSSVAKAALVYSPINTTLTLTHPDITSTSDSGDVASVSPAPPTLATSARRWGTTTKAVRKKGSDREDIQSISYDASGPPTSSAASQASASKKRKGAAVPAMTPSQRVDQIRWQQVMNNQTQMTTSFETAMHNVNVDPITEAQTQACAVITSPDSGLILSLEQKTGLLEGFAANPRWVTSFLGAGNDKELQQMFAERILEDIQKQKQMGI</sequence>
<reference evidence="2 3" key="1">
    <citation type="journal article" date="2016" name="Mol. Biol. Evol.">
        <title>Comparative Genomics of Early-Diverging Mushroom-Forming Fungi Provides Insights into the Origins of Lignocellulose Decay Capabilities.</title>
        <authorList>
            <person name="Nagy L.G."/>
            <person name="Riley R."/>
            <person name="Tritt A."/>
            <person name="Adam C."/>
            <person name="Daum C."/>
            <person name="Floudas D."/>
            <person name="Sun H."/>
            <person name="Yadav J.S."/>
            <person name="Pangilinan J."/>
            <person name="Larsson K.H."/>
            <person name="Matsuura K."/>
            <person name="Barry K."/>
            <person name="Labutti K."/>
            <person name="Kuo R."/>
            <person name="Ohm R.A."/>
            <person name="Bhattacharya S.S."/>
            <person name="Shirouzu T."/>
            <person name="Yoshinaga Y."/>
            <person name="Martin F.M."/>
            <person name="Grigoriev I.V."/>
            <person name="Hibbett D.S."/>
        </authorList>
    </citation>
    <scope>NUCLEOTIDE SEQUENCE [LARGE SCALE GENOMIC DNA]</scope>
    <source>
        <strain evidence="2 3">CBS 109695</strain>
    </source>
</reference>
<feature type="compositionally biased region" description="Low complexity" evidence="1">
    <location>
        <begin position="174"/>
        <end position="188"/>
    </location>
</feature>
<feature type="region of interest" description="Disordered" evidence="1">
    <location>
        <begin position="126"/>
        <end position="203"/>
    </location>
</feature>
<organism evidence="2 3">
    <name type="scientific">Athelia psychrophila</name>
    <dbReference type="NCBI Taxonomy" id="1759441"/>
    <lineage>
        <taxon>Eukaryota</taxon>
        <taxon>Fungi</taxon>
        <taxon>Dikarya</taxon>
        <taxon>Basidiomycota</taxon>
        <taxon>Agaricomycotina</taxon>
        <taxon>Agaricomycetes</taxon>
        <taxon>Agaricomycetidae</taxon>
        <taxon>Atheliales</taxon>
        <taxon>Atheliaceae</taxon>
        <taxon>Athelia</taxon>
    </lineage>
</organism>
<dbReference type="EMBL" id="KV417563">
    <property type="protein sequence ID" value="KZP19440.1"/>
    <property type="molecule type" value="Genomic_DNA"/>
</dbReference>
<evidence type="ECO:0000313" key="3">
    <source>
        <dbReference type="Proteomes" id="UP000076532"/>
    </source>
</evidence>
<gene>
    <name evidence="2" type="ORF">FIBSPDRAFT_955327</name>
</gene>
<dbReference type="AlphaFoldDB" id="A0A166I136"/>
<proteinExistence type="predicted"/>
<evidence type="ECO:0000256" key="1">
    <source>
        <dbReference type="SAM" id="MobiDB-lite"/>
    </source>
</evidence>
<dbReference type="Proteomes" id="UP000076532">
    <property type="component" value="Unassembled WGS sequence"/>
</dbReference>
<dbReference type="OrthoDB" id="2690769at2759"/>
<keyword evidence="3" id="KW-1185">Reference proteome</keyword>